<dbReference type="KEGG" id="huw:FPZ11_19065"/>
<organism evidence="4 5">
    <name type="scientific">Humibacter ginsenosidimutans</name>
    <dbReference type="NCBI Taxonomy" id="2599293"/>
    <lineage>
        <taxon>Bacteria</taxon>
        <taxon>Bacillati</taxon>
        <taxon>Actinomycetota</taxon>
        <taxon>Actinomycetes</taxon>
        <taxon>Micrococcales</taxon>
        <taxon>Microbacteriaceae</taxon>
        <taxon>Humibacter</taxon>
    </lineage>
</organism>
<dbReference type="OrthoDB" id="3651060at2"/>
<dbReference type="PANTHER" id="PTHR42736">
    <property type="entry name" value="PROTEIN-GLUTAMINE GAMMA-GLUTAMYLTRANSFERASE"/>
    <property type="match status" value="1"/>
</dbReference>
<feature type="transmembrane region" description="Helical" evidence="2">
    <location>
        <begin position="71"/>
        <end position="90"/>
    </location>
</feature>
<dbReference type="SUPFAM" id="SSF54001">
    <property type="entry name" value="Cysteine proteinases"/>
    <property type="match status" value="1"/>
</dbReference>
<evidence type="ECO:0000256" key="1">
    <source>
        <dbReference type="SAM" id="MobiDB-lite"/>
    </source>
</evidence>
<dbReference type="EMBL" id="CP042305">
    <property type="protein sequence ID" value="QDZ16566.1"/>
    <property type="molecule type" value="Genomic_DNA"/>
</dbReference>
<feature type="transmembrane region" description="Helical" evidence="2">
    <location>
        <begin position="185"/>
        <end position="202"/>
    </location>
</feature>
<dbReference type="Proteomes" id="UP000320216">
    <property type="component" value="Chromosome"/>
</dbReference>
<dbReference type="InterPro" id="IPR038765">
    <property type="entry name" value="Papain-like_cys_pep_sf"/>
</dbReference>
<sequence>MRAGQRPWATSGGRREHPHHRIPRRSALEPGQLEGRMSVGLRHRIAATGYLLVLMTCAVVAFWPIYRDSDFVAMAIGALVAGAAVAVVGAIRRWSTLVTACVAAGAFLVLGVPLAVPGETMWRVAPTWQGFLDFLSALALSWRQLVTISVPVGSYQALLTPPYVLAFAGTLVSITVALRARMPELALVPPLAVFTMAIVLGSDTTATPLPLVVAIAALSVGWLAWMRRRRRVSRLVSLDSAHADGVRRGERSFAAARSVTVATVAVAVAVAAGVAVTTVLPTTAARTVARTTAMPPFNPRDYASPLSGFRSYLQPATAHRALFTVTGAGRLRTIRLATLDTYNGVVYSVGTQPGDSGAFARVPDTLALPDRDGDGAGRSIQTLEVSIDGLSGPWLPTFGDLQTISFGGDDPGALRDGFYYNSTTATMADIAAVRAGDSYSVTAQTTPSLTIAQLATAKPGDAALPAVSVMPDDLDDTVHRYEGDADTPGKKLSAVLLKLTQNGYISHGIGSEPTSLSGHGADRITSLLTDQPMIGDQEQYAVTAALMARRLGFPARVVLGFTVPQNSDNGSTTITGSDITAWIQVQTAKQGWVDVDPNPQVRPIPEKKPERPKQISRPQSVVDPPKDTSDRDQNPPPQSHVKQEKTDQLPLWLSILLTVLTVLGWTLSVAALVVAPFLAVIAAKWRRRRGRRSSRAGPRVRISGAWREFADSAVDHGYSPHASATRSEAAQAVGGPRSLLLASVADRSAFGRAEPTEADADQVWRAVEELRRDLDARTTRWGRLRARVSLRSLGGYRGGRTEKGSSSTGSER</sequence>
<accession>A0A5B8M834</accession>
<feature type="transmembrane region" description="Helical" evidence="2">
    <location>
        <begin position="45"/>
        <end position="65"/>
    </location>
</feature>
<dbReference type="SMART" id="SM00460">
    <property type="entry name" value="TGc"/>
    <property type="match status" value="1"/>
</dbReference>
<feature type="compositionally biased region" description="Basic and acidic residues" evidence="1">
    <location>
        <begin position="604"/>
        <end position="613"/>
    </location>
</feature>
<name>A0A5B8M834_9MICO</name>
<gene>
    <name evidence="4" type="ORF">FPZ11_19065</name>
</gene>
<dbReference type="InterPro" id="IPR002931">
    <property type="entry name" value="Transglutaminase-like"/>
</dbReference>
<protein>
    <submittedName>
        <fullName evidence="4">Transglutaminase domain-containing protein</fullName>
    </submittedName>
</protein>
<feature type="transmembrane region" description="Helical" evidence="2">
    <location>
        <begin position="651"/>
        <end position="683"/>
    </location>
</feature>
<dbReference type="Pfam" id="PF11992">
    <property type="entry name" value="TgpA_N"/>
    <property type="match status" value="1"/>
</dbReference>
<evidence type="ECO:0000313" key="5">
    <source>
        <dbReference type="Proteomes" id="UP000320216"/>
    </source>
</evidence>
<feature type="region of interest" description="Disordered" evidence="1">
    <location>
        <begin position="594"/>
        <end position="645"/>
    </location>
</feature>
<feature type="transmembrane region" description="Helical" evidence="2">
    <location>
        <begin position="208"/>
        <end position="225"/>
    </location>
</feature>
<dbReference type="PANTHER" id="PTHR42736:SF1">
    <property type="entry name" value="PROTEIN-GLUTAMINE GAMMA-GLUTAMYLTRANSFERASE"/>
    <property type="match status" value="1"/>
</dbReference>
<keyword evidence="2" id="KW-0472">Membrane</keyword>
<dbReference type="Gene3D" id="3.10.620.30">
    <property type="match status" value="1"/>
</dbReference>
<evidence type="ECO:0000259" key="3">
    <source>
        <dbReference type="SMART" id="SM00460"/>
    </source>
</evidence>
<feature type="region of interest" description="Disordered" evidence="1">
    <location>
        <begin position="1"/>
        <end position="27"/>
    </location>
</feature>
<keyword evidence="2" id="KW-0812">Transmembrane</keyword>
<keyword evidence="2" id="KW-1133">Transmembrane helix</keyword>
<keyword evidence="5" id="KW-1185">Reference proteome</keyword>
<dbReference type="AlphaFoldDB" id="A0A5B8M834"/>
<proteinExistence type="predicted"/>
<feature type="transmembrane region" description="Helical" evidence="2">
    <location>
        <begin position="97"/>
        <end position="116"/>
    </location>
</feature>
<reference evidence="4 5" key="1">
    <citation type="submission" date="2019-07" db="EMBL/GenBank/DDBJ databases">
        <title>Full genome sequence of Humibacter sp. WJ7-1.</title>
        <authorList>
            <person name="Im W.-T."/>
        </authorList>
    </citation>
    <scope>NUCLEOTIDE SEQUENCE [LARGE SCALE GENOMIC DNA]</scope>
    <source>
        <strain evidence="4 5">WJ7-1</strain>
    </source>
</reference>
<dbReference type="Pfam" id="PF01841">
    <property type="entry name" value="Transglut_core"/>
    <property type="match status" value="1"/>
</dbReference>
<evidence type="ECO:0000313" key="4">
    <source>
        <dbReference type="EMBL" id="QDZ16566.1"/>
    </source>
</evidence>
<feature type="transmembrane region" description="Helical" evidence="2">
    <location>
        <begin position="160"/>
        <end position="178"/>
    </location>
</feature>
<evidence type="ECO:0000256" key="2">
    <source>
        <dbReference type="SAM" id="Phobius"/>
    </source>
</evidence>
<feature type="domain" description="Transglutaminase-like" evidence="3">
    <location>
        <begin position="528"/>
        <end position="599"/>
    </location>
</feature>
<dbReference type="InterPro" id="IPR052901">
    <property type="entry name" value="Bact_TGase-like"/>
</dbReference>
<feature type="compositionally biased region" description="Basic and acidic residues" evidence="1">
    <location>
        <begin position="624"/>
        <end position="633"/>
    </location>
</feature>
<dbReference type="InterPro" id="IPR021878">
    <property type="entry name" value="TgpA_N"/>
</dbReference>
<feature type="transmembrane region" description="Helical" evidence="2">
    <location>
        <begin position="258"/>
        <end position="280"/>
    </location>
</feature>